<accession>X0TT83</accession>
<protein>
    <submittedName>
        <fullName evidence="1">Uncharacterized protein</fullName>
    </submittedName>
</protein>
<reference evidence="1" key="1">
    <citation type="journal article" date="2014" name="Front. Microbiol.">
        <title>High frequency of phylogenetically diverse reductive dehalogenase-homologous genes in deep subseafloor sedimentary metagenomes.</title>
        <authorList>
            <person name="Kawai M."/>
            <person name="Futagami T."/>
            <person name="Toyoda A."/>
            <person name="Takaki Y."/>
            <person name="Nishi S."/>
            <person name="Hori S."/>
            <person name="Arai W."/>
            <person name="Tsubouchi T."/>
            <person name="Morono Y."/>
            <person name="Uchiyama I."/>
            <person name="Ito T."/>
            <person name="Fujiyama A."/>
            <person name="Inagaki F."/>
            <person name="Takami H."/>
        </authorList>
    </citation>
    <scope>NUCLEOTIDE SEQUENCE</scope>
    <source>
        <strain evidence="1">Expedition CK06-06</strain>
    </source>
</reference>
<organism evidence="1">
    <name type="scientific">marine sediment metagenome</name>
    <dbReference type="NCBI Taxonomy" id="412755"/>
    <lineage>
        <taxon>unclassified sequences</taxon>
        <taxon>metagenomes</taxon>
        <taxon>ecological metagenomes</taxon>
    </lineage>
</organism>
<dbReference type="AlphaFoldDB" id="X0TT83"/>
<feature type="non-terminal residue" evidence="1">
    <location>
        <position position="1"/>
    </location>
</feature>
<dbReference type="EMBL" id="BARS01012902">
    <property type="protein sequence ID" value="GAF91382.1"/>
    <property type="molecule type" value="Genomic_DNA"/>
</dbReference>
<evidence type="ECO:0000313" key="1">
    <source>
        <dbReference type="EMBL" id="GAF91382.1"/>
    </source>
</evidence>
<gene>
    <name evidence="1" type="ORF">S01H1_22733</name>
</gene>
<proteinExistence type="predicted"/>
<comment type="caution">
    <text evidence="1">The sequence shown here is derived from an EMBL/GenBank/DDBJ whole genome shotgun (WGS) entry which is preliminary data.</text>
</comment>
<sequence length="52" mass="5693">WPNRVIGDAGLPESQRRTRTNIRNLKPDTPLMRSGLMGPVQLVEIVGIAPGN</sequence>
<name>X0TT83_9ZZZZ</name>